<keyword evidence="4" id="KW-0812">Transmembrane</keyword>
<dbReference type="InterPro" id="IPR036890">
    <property type="entry name" value="HATPase_C_sf"/>
</dbReference>
<feature type="domain" description="HAMP" evidence="5">
    <location>
        <begin position="295"/>
        <end position="348"/>
    </location>
</feature>
<dbReference type="CDD" id="cd06225">
    <property type="entry name" value="HAMP"/>
    <property type="match status" value="1"/>
</dbReference>
<evidence type="ECO:0000313" key="6">
    <source>
        <dbReference type="EMBL" id="ODM13760.1"/>
    </source>
</evidence>
<dbReference type="PANTHER" id="PTHR34220">
    <property type="entry name" value="SENSOR HISTIDINE KINASE YPDA"/>
    <property type="match status" value="1"/>
</dbReference>
<dbReference type="GO" id="GO:0016020">
    <property type="term" value="C:membrane"/>
    <property type="evidence" value="ECO:0007669"/>
    <property type="project" value="UniProtKB-SubCell"/>
</dbReference>
<dbReference type="SUPFAM" id="SSF55874">
    <property type="entry name" value="ATPase domain of HSP90 chaperone/DNA topoisomerase II/histidine kinase"/>
    <property type="match status" value="1"/>
</dbReference>
<keyword evidence="4" id="KW-1133">Transmembrane helix</keyword>
<dbReference type="Pfam" id="PF06580">
    <property type="entry name" value="His_kinase"/>
    <property type="match status" value="1"/>
</dbReference>
<dbReference type="InterPro" id="IPR050640">
    <property type="entry name" value="Bact_2-comp_sensor_kinase"/>
</dbReference>
<comment type="subcellular location">
    <subcellularLocation>
        <location evidence="1">Membrane</location>
    </subcellularLocation>
</comment>
<dbReference type="SUPFAM" id="SSF158472">
    <property type="entry name" value="HAMP domain-like"/>
    <property type="match status" value="1"/>
</dbReference>
<evidence type="ECO:0000256" key="4">
    <source>
        <dbReference type="SAM" id="Phobius"/>
    </source>
</evidence>
<dbReference type="GO" id="GO:0000155">
    <property type="term" value="F:phosphorelay sensor kinase activity"/>
    <property type="evidence" value="ECO:0007669"/>
    <property type="project" value="InterPro"/>
</dbReference>
<dbReference type="Gene3D" id="6.10.340.10">
    <property type="match status" value="1"/>
</dbReference>
<keyword evidence="6" id="KW-0418">Kinase</keyword>
<keyword evidence="3 6" id="KW-0808">Transferase</keyword>
<dbReference type="EC" id="2.7.13.3" evidence="6"/>
<evidence type="ECO:0000256" key="3">
    <source>
        <dbReference type="ARBA" id="ARBA00022679"/>
    </source>
</evidence>
<evidence type="ECO:0000259" key="5">
    <source>
        <dbReference type="PROSITE" id="PS50885"/>
    </source>
</evidence>
<evidence type="ECO:0000256" key="2">
    <source>
        <dbReference type="ARBA" id="ARBA00022553"/>
    </source>
</evidence>
<evidence type="ECO:0000313" key="7">
    <source>
        <dbReference type="Proteomes" id="UP000095003"/>
    </source>
</evidence>
<organism evidence="6 7">
    <name type="scientific">Eisenbergiella tayi</name>
    <dbReference type="NCBI Taxonomy" id="1432052"/>
    <lineage>
        <taxon>Bacteria</taxon>
        <taxon>Bacillati</taxon>
        <taxon>Bacillota</taxon>
        <taxon>Clostridia</taxon>
        <taxon>Lachnospirales</taxon>
        <taxon>Lachnospiraceae</taxon>
        <taxon>Eisenbergiella</taxon>
    </lineage>
</organism>
<dbReference type="AlphaFoldDB" id="A0A1E3AYI8"/>
<dbReference type="EMBL" id="MCGI01000001">
    <property type="protein sequence ID" value="ODM13760.1"/>
    <property type="molecule type" value="Genomic_DNA"/>
</dbReference>
<dbReference type="Pfam" id="PF00672">
    <property type="entry name" value="HAMP"/>
    <property type="match status" value="1"/>
</dbReference>
<dbReference type="Proteomes" id="UP000095003">
    <property type="component" value="Unassembled WGS sequence"/>
</dbReference>
<keyword evidence="2" id="KW-0597">Phosphoprotein</keyword>
<name>A0A1E3AYI8_9FIRM</name>
<comment type="caution">
    <text evidence="6">The sequence shown here is derived from an EMBL/GenBank/DDBJ whole genome shotgun (WGS) entry which is preliminary data.</text>
</comment>
<dbReference type="InterPro" id="IPR010559">
    <property type="entry name" value="Sig_transdc_His_kin_internal"/>
</dbReference>
<sequence>MNAKIFSMKKILAITFFTFSVPALLLLFILSFYTIQRQADADIESYRSHLKLYKSTVERTLDNTENLLANVAINNTAFRAFYYADSQLHKHMNAFEVMKSMKILMTQEPLIGGFFLYSNNFSYYLPSYQMNYPLSDQKKIKDYLTGIEDIEWQPHGWIPFSLSDRIVLLQVTGIKNTLCAAIIDPSLDMDVASASIPEKDILLFFSSLNGVPYTSQKEMEPREFAWTAASIQVVSLSQNKYQLIKEPFSQENIQLCYMVPYKSILERLNTFQRVLLSAIALLFLSVPFIWLFLYRRLLEPLNSLMKTMEKVGTGDLSLRAPDTLPIRELRNFGQTFNQMLENIKTLKVETYEKKLDLQQAQLQYLQLQIRPHFYLNCLKGLYGMAEKKQYKEIQEMLLALSDYFRYIFRNNKQLVSLSEEIHSVSSYISLQQLNFSCNPELTMDIAADTADIPILPLSLLTFVENSVKHSSNPAGLTIHLKSRLVTAEDGTFLNLIISDNSGGFSPDALQILNHLPEYKSLYDDYHVGISNIYYRMELTYEHNGLLAFYNTECGGCAELFIPVKKGDVENECIDCR</sequence>
<feature type="transmembrane region" description="Helical" evidence="4">
    <location>
        <begin position="274"/>
        <end position="294"/>
    </location>
</feature>
<keyword evidence="4" id="KW-0472">Membrane</keyword>
<gene>
    <name evidence="6" type="ORF">BEH84_01479</name>
</gene>
<dbReference type="SMART" id="SM00304">
    <property type="entry name" value="HAMP"/>
    <property type="match status" value="1"/>
</dbReference>
<evidence type="ECO:0000256" key="1">
    <source>
        <dbReference type="ARBA" id="ARBA00004370"/>
    </source>
</evidence>
<proteinExistence type="predicted"/>
<dbReference type="PROSITE" id="PS50885">
    <property type="entry name" value="HAMP"/>
    <property type="match status" value="1"/>
</dbReference>
<dbReference type="RefSeq" id="WP_069156249.1">
    <property type="nucleotide sequence ID" value="NZ_JBKXXQ010000003.1"/>
</dbReference>
<dbReference type="Gene3D" id="3.30.565.10">
    <property type="entry name" value="Histidine kinase-like ATPase, C-terminal domain"/>
    <property type="match status" value="1"/>
</dbReference>
<dbReference type="PANTHER" id="PTHR34220:SF7">
    <property type="entry name" value="SENSOR HISTIDINE KINASE YPDA"/>
    <property type="match status" value="1"/>
</dbReference>
<protein>
    <submittedName>
        <fullName evidence="6">Putative sensor-like histidine kinase</fullName>
        <ecNumber evidence="6">2.7.13.3</ecNumber>
    </submittedName>
</protein>
<dbReference type="InterPro" id="IPR003660">
    <property type="entry name" value="HAMP_dom"/>
</dbReference>
<reference evidence="6 7" key="1">
    <citation type="submission" date="2016-07" db="EMBL/GenBank/DDBJ databases">
        <title>Characterization of isolates of Eisenbergiella tayi derived from blood cultures, using whole genome sequencing.</title>
        <authorList>
            <person name="Burdz T."/>
            <person name="Wiebe D."/>
            <person name="Huynh C."/>
            <person name="Bernard K."/>
        </authorList>
    </citation>
    <scope>NUCLEOTIDE SEQUENCE [LARGE SCALE GENOMIC DNA]</scope>
    <source>
        <strain evidence="6 7">NML 120489</strain>
    </source>
</reference>
<accession>A0A1E3AYI8</accession>